<feature type="compositionally biased region" description="Low complexity" evidence="3">
    <location>
        <begin position="38"/>
        <end position="71"/>
    </location>
</feature>
<comment type="subcellular location">
    <subcellularLocation>
        <location evidence="1">Nucleus</location>
    </subcellularLocation>
</comment>
<organism evidence="5 6">
    <name type="scientific">Cryptolaemus montrouzieri</name>
    <dbReference type="NCBI Taxonomy" id="559131"/>
    <lineage>
        <taxon>Eukaryota</taxon>
        <taxon>Metazoa</taxon>
        <taxon>Ecdysozoa</taxon>
        <taxon>Arthropoda</taxon>
        <taxon>Hexapoda</taxon>
        <taxon>Insecta</taxon>
        <taxon>Pterygota</taxon>
        <taxon>Neoptera</taxon>
        <taxon>Endopterygota</taxon>
        <taxon>Coleoptera</taxon>
        <taxon>Polyphaga</taxon>
        <taxon>Cucujiformia</taxon>
        <taxon>Coccinelloidea</taxon>
        <taxon>Coccinellidae</taxon>
        <taxon>Scymninae</taxon>
        <taxon>Scymnini</taxon>
        <taxon>Cryptolaemus</taxon>
    </lineage>
</organism>
<feature type="region of interest" description="Disordered" evidence="3">
    <location>
        <begin position="1"/>
        <end position="78"/>
    </location>
</feature>
<feature type="domain" description="Far upstream element-binding protein C-terminal" evidence="4">
    <location>
        <begin position="73"/>
        <end position="107"/>
    </location>
</feature>
<dbReference type="EMBL" id="JABFTP020000185">
    <property type="protein sequence ID" value="KAL3288459.1"/>
    <property type="molecule type" value="Genomic_DNA"/>
</dbReference>
<keyword evidence="6" id="KW-1185">Reference proteome</keyword>
<dbReference type="Pfam" id="PF09005">
    <property type="entry name" value="FUBP_C"/>
    <property type="match status" value="2"/>
</dbReference>
<proteinExistence type="predicted"/>
<reference evidence="5 6" key="1">
    <citation type="journal article" date="2021" name="BMC Biol.">
        <title>Horizontally acquired antibacterial genes associated with adaptive radiation of ladybird beetles.</title>
        <authorList>
            <person name="Li H.S."/>
            <person name="Tang X.F."/>
            <person name="Huang Y.H."/>
            <person name="Xu Z.Y."/>
            <person name="Chen M.L."/>
            <person name="Du X.Y."/>
            <person name="Qiu B.Y."/>
            <person name="Chen P.T."/>
            <person name="Zhang W."/>
            <person name="Slipinski A."/>
            <person name="Escalona H.E."/>
            <person name="Waterhouse R.M."/>
            <person name="Zwick A."/>
            <person name="Pang H."/>
        </authorList>
    </citation>
    <scope>NUCLEOTIDE SEQUENCE [LARGE SCALE GENOMIC DNA]</scope>
    <source>
        <strain evidence="5">SYSU2018</strain>
    </source>
</reference>
<gene>
    <name evidence="5" type="ORF">HHI36_002904</name>
</gene>
<dbReference type="InterPro" id="IPR015096">
    <property type="entry name" value="FUBP_C"/>
</dbReference>
<feature type="domain" description="Far upstream element-binding protein C-terminal" evidence="4">
    <location>
        <begin position="140"/>
        <end position="173"/>
    </location>
</feature>
<feature type="region of interest" description="Disordered" evidence="3">
    <location>
        <begin position="175"/>
        <end position="202"/>
    </location>
</feature>
<name>A0ABD2PCB1_9CUCU</name>
<comment type="caution">
    <text evidence="5">The sequence shown here is derived from an EMBL/GenBank/DDBJ whole genome shotgun (WGS) entry which is preliminary data.</text>
</comment>
<evidence type="ECO:0000256" key="3">
    <source>
        <dbReference type="SAM" id="MobiDB-lite"/>
    </source>
</evidence>
<evidence type="ECO:0000256" key="2">
    <source>
        <dbReference type="ARBA" id="ARBA00023242"/>
    </source>
</evidence>
<protein>
    <recommendedName>
        <fullName evidence="4">Far upstream element-binding protein C-terminal domain-containing protein</fullName>
    </recommendedName>
</protein>
<evidence type="ECO:0000313" key="6">
    <source>
        <dbReference type="Proteomes" id="UP001516400"/>
    </source>
</evidence>
<dbReference type="GO" id="GO:0005634">
    <property type="term" value="C:nucleus"/>
    <property type="evidence" value="ECO:0007669"/>
    <property type="project" value="UniProtKB-SubCell"/>
</dbReference>
<evidence type="ECO:0000256" key="1">
    <source>
        <dbReference type="ARBA" id="ARBA00004123"/>
    </source>
</evidence>
<feature type="compositionally biased region" description="Low complexity" evidence="3">
    <location>
        <begin position="184"/>
        <end position="202"/>
    </location>
</feature>
<keyword evidence="2" id="KW-0539">Nucleus</keyword>
<accession>A0ABD2PCB1</accession>
<dbReference type="AlphaFoldDB" id="A0ABD2PCB1"/>
<dbReference type="Proteomes" id="UP001516400">
    <property type="component" value="Unassembled WGS sequence"/>
</dbReference>
<sequence>MPLNFINSGGPPPMSNNMPTAYPGMAPQGYNPQGWGVPAYQQQQTQQQPPSQQWGAPAPQAPDQGAAQAPQMNSGSGQADYSLQWAEYYRSLGMHREAEMIEQQAKNKVGGQPGAIPATAATVPPVAPNVSAAAPGAIAAANGQPDYSAQWADYYRSLGKIKEAEAIEAQMKNKTSTGVQSITQAPAAPGPGQAPAGSYTQQPYGAYQPAGGYYGAQSTQAVSAAVPQSGYGFPSYGYGGPNAGAAPGNQDS</sequence>
<evidence type="ECO:0000259" key="4">
    <source>
        <dbReference type="Pfam" id="PF09005"/>
    </source>
</evidence>
<evidence type="ECO:0000313" key="5">
    <source>
        <dbReference type="EMBL" id="KAL3288459.1"/>
    </source>
</evidence>